<name>A0A095T107_9GAMM</name>
<keyword evidence="4" id="KW-0804">Transcription</keyword>
<evidence type="ECO:0000259" key="5">
    <source>
        <dbReference type="PROSITE" id="PS50931"/>
    </source>
</evidence>
<dbReference type="Pfam" id="PF00126">
    <property type="entry name" value="HTH_1"/>
    <property type="match status" value="1"/>
</dbReference>
<dbReference type="InterPro" id="IPR036390">
    <property type="entry name" value="WH_DNA-bd_sf"/>
</dbReference>
<dbReference type="Proteomes" id="UP000029577">
    <property type="component" value="Unassembled WGS sequence"/>
</dbReference>
<evidence type="ECO:0000256" key="2">
    <source>
        <dbReference type="ARBA" id="ARBA00023015"/>
    </source>
</evidence>
<sequence length="320" mass="35180">MSVSKIPKSAMLSSELDLKAVRIFIAVAKAGSFVAGGASVGLTRSAAGKAVTRLETWLQTRLFHRTTRKLSLTTEGEEFFNRCQQIIESVEEAEASVRQGSQSPRGILKLTVSEGYGKAIIIPFLSQFLSANPWLKVEISFTDRIVDLAEEGFDLAIRVGDAHTSTEYISRVIERSRPRLFASASYLETQGVPQTIAELDQHRRLVYGLGISPTQWTFTDQQGHSVNVQGNHYLRFDSGDAIRIAATEGLGIGLLPTFIVERELQEGQLLEVLPEIGTAEIAVHAIYPSRKFLQARARVFIDELLKYTAGTVGNSTASHD</sequence>
<dbReference type="PANTHER" id="PTHR30537">
    <property type="entry name" value="HTH-TYPE TRANSCRIPTIONAL REGULATOR"/>
    <property type="match status" value="1"/>
</dbReference>
<gene>
    <name evidence="6" type="ORF">HA49_20375</name>
</gene>
<dbReference type="AlphaFoldDB" id="A0A095T107"/>
<dbReference type="InterPro" id="IPR005119">
    <property type="entry name" value="LysR_subst-bd"/>
</dbReference>
<evidence type="ECO:0000313" key="7">
    <source>
        <dbReference type="Proteomes" id="UP000029577"/>
    </source>
</evidence>
<evidence type="ECO:0000313" key="6">
    <source>
        <dbReference type="EMBL" id="KGD70299.1"/>
    </source>
</evidence>
<feature type="domain" description="HTH lysR-type" evidence="5">
    <location>
        <begin position="16"/>
        <end position="73"/>
    </location>
</feature>
<dbReference type="GO" id="GO:0003700">
    <property type="term" value="F:DNA-binding transcription factor activity"/>
    <property type="evidence" value="ECO:0007669"/>
    <property type="project" value="InterPro"/>
</dbReference>
<comment type="caution">
    <text evidence="6">The sequence shown here is derived from an EMBL/GenBank/DDBJ whole genome shotgun (WGS) entry which is preliminary data.</text>
</comment>
<evidence type="ECO:0000256" key="1">
    <source>
        <dbReference type="ARBA" id="ARBA00009437"/>
    </source>
</evidence>
<evidence type="ECO:0000256" key="3">
    <source>
        <dbReference type="ARBA" id="ARBA00023125"/>
    </source>
</evidence>
<accession>A0A095T107</accession>
<dbReference type="InterPro" id="IPR000847">
    <property type="entry name" value="LysR_HTH_N"/>
</dbReference>
<dbReference type="GO" id="GO:0003677">
    <property type="term" value="F:DNA binding"/>
    <property type="evidence" value="ECO:0007669"/>
    <property type="project" value="UniProtKB-KW"/>
</dbReference>
<evidence type="ECO:0000256" key="4">
    <source>
        <dbReference type="ARBA" id="ARBA00023163"/>
    </source>
</evidence>
<organism evidence="6 7">
    <name type="scientific">Tatumella morbirosei</name>
    <dbReference type="NCBI Taxonomy" id="642227"/>
    <lineage>
        <taxon>Bacteria</taxon>
        <taxon>Pseudomonadati</taxon>
        <taxon>Pseudomonadota</taxon>
        <taxon>Gammaproteobacteria</taxon>
        <taxon>Enterobacterales</taxon>
        <taxon>Erwiniaceae</taxon>
        <taxon>Tatumella</taxon>
    </lineage>
</organism>
<dbReference type="InterPro" id="IPR058163">
    <property type="entry name" value="LysR-type_TF_proteobact-type"/>
</dbReference>
<dbReference type="SUPFAM" id="SSF46785">
    <property type="entry name" value="Winged helix' DNA-binding domain"/>
    <property type="match status" value="1"/>
</dbReference>
<protein>
    <submittedName>
        <fullName evidence="6">LysR family transcriptional regulator</fullName>
    </submittedName>
</protein>
<dbReference type="Pfam" id="PF03466">
    <property type="entry name" value="LysR_substrate"/>
    <property type="match status" value="1"/>
</dbReference>
<keyword evidence="3" id="KW-0238">DNA-binding</keyword>
<keyword evidence="2" id="KW-0805">Transcription regulation</keyword>
<dbReference type="FunFam" id="1.10.10.10:FF:000001">
    <property type="entry name" value="LysR family transcriptional regulator"/>
    <property type="match status" value="1"/>
</dbReference>
<proteinExistence type="inferred from homology"/>
<dbReference type="RefSeq" id="WP_038023616.1">
    <property type="nucleotide sequence ID" value="NZ_JPKR02000005.1"/>
</dbReference>
<dbReference type="InterPro" id="IPR036388">
    <property type="entry name" value="WH-like_DNA-bd_sf"/>
</dbReference>
<dbReference type="Gene3D" id="3.40.190.290">
    <property type="match status" value="1"/>
</dbReference>
<dbReference type="PROSITE" id="PS50931">
    <property type="entry name" value="HTH_LYSR"/>
    <property type="match status" value="1"/>
</dbReference>
<dbReference type="CDD" id="cd08422">
    <property type="entry name" value="PBP2_CrgA_like"/>
    <property type="match status" value="1"/>
</dbReference>
<dbReference type="PANTHER" id="PTHR30537:SF5">
    <property type="entry name" value="HTH-TYPE TRANSCRIPTIONAL ACTIVATOR TTDR-RELATED"/>
    <property type="match status" value="1"/>
</dbReference>
<dbReference type="OrthoDB" id="9110639at2"/>
<dbReference type="EMBL" id="JPKR02000005">
    <property type="protein sequence ID" value="KGD70299.1"/>
    <property type="molecule type" value="Genomic_DNA"/>
</dbReference>
<dbReference type="eggNOG" id="COG0583">
    <property type="taxonomic scope" value="Bacteria"/>
</dbReference>
<comment type="similarity">
    <text evidence="1">Belongs to the LysR transcriptional regulatory family.</text>
</comment>
<dbReference type="SUPFAM" id="SSF53850">
    <property type="entry name" value="Periplasmic binding protein-like II"/>
    <property type="match status" value="1"/>
</dbReference>
<keyword evidence="7" id="KW-1185">Reference proteome</keyword>
<reference evidence="6" key="1">
    <citation type="submission" date="2014-12" db="EMBL/GenBank/DDBJ databases">
        <title>The draft genome of the Tatumella morbirosei type strain, LMG23360T isolated from pineapple rot.</title>
        <authorList>
            <person name="Smits T.H."/>
            <person name="Palmer M."/>
            <person name="Venter S.N."/>
            <person name="Duffy B."/>
            <person name="Steenkamp E.T."/>
            <person name="Chan W.Y."/>
            <person name="Coutinho T.A."/>
            <person name="Coetzee M.P."/>
            <person name="De Maayer P."/>
        </authorList>
    </citation>
    <scope>NUCLEOTIDE SEQUENCE [LARGE SCALE GENOMIC DNA]</scope>
    <source>
        <strain evidence="6">LMG 23360</strain>
    </source>
</reference>
<dbReference type="Gene3D" id="1.10.10.10">
    <property type="entry name" value="Winged helix-like DNA-binding domain superfamily/Winged helix DNA-binding domain"/>
    <property type="match status" value="1"/>
</dbReference>
<dbReference type="STRING" id="642227.HA49_20375"/>